<comment type="catalytic activity">
    <reaction evidence="17 22">
        <text>L-threonyl-[protein] + ATP = O-phospho-L-threonyl-[protein] + ADP + H(+)</text>
        <dbReference type="Rhea" id="RHEA:46608"/>
        <dbReference type="Rhea" id="RHEA-COMP:11060"/>
        <dbReference type="Rhea" id="RHEA-COMP:11605"/>
        <dbReference type="ChEBI" id="CHEBI:15378"/>
        <dbReference type="ChEBI" id="CHEBI:30013"/>
        <dbReference type="ChEBI" id="CHEBI:30616"/>
        <dbReference type="ChEBI" id="CHEBI:61977"/>
        <dbReference type="ChEBI" id="CHEBI:456216"/>
        <dbReference type="EC" id="2.7.11.24"/>
    </reaction>
</comment>
<evidence type="ECO:0000256" key="10">
    <source>
        <dbReference type="ARBA" id="ARBA00022825"/>
    </source>
</evidence>
<dbReference type="GO" id="GO:0004707">
    <property type="term" value="F:MAP kinase activity"/>
    <property type="evidence" value="ECO:0007669"/>
    <property type="project" value="UniProtKB-EC"/>
</dbReference>
<evidence type="ECO:0000256" key="14">
    <source>
        <dbReference type="ARBA" id="ARBA00023170"/>
    </source>
</evidence>
<evidence type="ECO:0000256" key="3">
    <source>
        <dbReference type="ARBA" id="ARBA00022670"/>
    </source>
</evidence>
<dbReference type="InterPro" id="IPR003527">
    <property type="entry name" value="MAP_kinase_CS"/>
</dbReference>
<comment type="caution">
    <text evidence="26">The sequence shown here is derived from an EMBL/GenBank/DDBJ whole genome shotgun (WGS) entry which is preliminary data.</text>
</comment>
<dbReference type="Gene3D" id="3.40.50.200">
    <property type="entry name" value="Peptidase S8/S53 domain"/>
    <property type="match status" value="1"/>
</dbReference>
<dbReference type="PROSITE" id="PS00137">
    <property type="entry name" value="SUBTILASE_HIS"/>
    <property type="match status" value="1"/>
</dbReference>
<dbReference type="OrthoDB" id="300641at2759"/>
<feature type="compositionally biased region" description="Basic residues" evidence="23">
    <location>
        <begin position="141"/>
        <end position="152"/>
    </location>
</feature>
<dbReference type="CDD" id="cd04059">
    <property type="entry name" value="Peptidases_S8_Protein_convertases_Kexins_Furin-like"/>
    <property type="match status" value="1"/>
</dbReference>
<evidence type="ECO:0000256" key="11">
    <source>
        <dbReference type="ARBA" id="ARBA00022840"/>
    </source>
</evidence>
<comment type="similarity">
    <text evidence="22">Belongs to the protein kinase superfamily. Ser/Thr protein kinase family. MAP kinase subfamily.</text>
</comment>
<dbReference type="PROSITE" id="PS00107">
    <property type="entry name" value="PROTEIN_KINASE_ATP"/>
    <property type="match status" value="1"/>
</dbReference>
<dbReference type="PROSITE" id="PS01351">
    <property type="entry name" value="MAPK"/>
    <property type="match status" value="1"/>
</dbReference>
<evidence type="ECO:0000256" key="2">
    <source>
        <dbReference type="ARBA" id="ARBA00022527"/>
    </source>
</evidence>
<evidence type="ECO:0000256" key="1">
    <source>
        <dbReference type="ARBA" id="ARBA00005325"/>
    </source>
</evidence>
<dbReference type="Pfam" id="PF00082">
    <property type="entry name" value="Peptidase_S8"/>
    <property type="match status" value="1"/>
</dbReference>
<dbReference type="FunFam" id="1.10.510.10:FF:000624">
    <property type="entry name" value="Mitogen-activated protein kinase"/>
    <property type="match status" value="1"/>
</dbReference>
<feature type="region of interest" description="Disordered" evidence="23">
    <location>
        <begin position="131"/>
        <end position="152"/>
    </location>
</feature>
<dbReference type="GO" id="GO:0005524">
    <property type="term" value="F:ATP binding"/>
    <property type="evidence" value="ECO:0007669"/>
    <property type="project" value="UniProtKB-UniRule"/>
</dbReference>
<dbReference type="InterPro" id="IPR017441">
    <property type="entry name" value="Protein_kinase_ATP_BS"/>
</dbReference>
<dbReference type="GO" id="GO:0106310">
    <property type="term" value="F:protein serine kinase activity"/>
    <property type="evidence" value="ECO:0007669"/>
    <property type="project" value="RHEA"/>
</dbReference>
<keyword evidence="6" id="KW-0732">Signal</keyword>
<dbReference type="PROSITE" id="PS51829">
    <property type="entry name" value="P_HOMO_B"/>
    <property type="match status" value="1"/>
</dbReference>
<sequence>MSNKLDMTSCPLTFPKIKEIDVKSLFPTYSEAISIIKPAECDSNGVVSRSKAKIRKLEASKEDSDLKTVMDDKLNDLQYDLEQILCENYKKANSIKREIYIFDNYNRELKKYKELNSNKPISSRCIQNKSFSTGKRDTKSSKRKRRFSQKKRKRTLQNKEILSEIEDIDETYLENFYKIPDNFWNFVENECNSSINDDDLKFFEKKYKDYKYRLSNNTTSPQKFIDEFVLNGEPFINGVTNSSDQIQSGSPTTSDCSRRSSRRKSLRSNQSKDSENDDIKNNGDVTIGDGENADDDSCIFNKNGLLYLLTLDSLREISFCKFRESETNAGDAFIKSITGKKAELRMLMQENVDLVSEYQEKVRTEIAYNQAAQNVAKMFPQVLEYAKTVENLKNNQKLTKENFNEIAKYLKEFEKMSDKCEKLDQMKKNFLPSNSKGQLYPILLLFINYIQFAQCQDISQFQKKNRHVYSIQIEDHSKIHTLSCKYKFKILRKLSYHDFYLIQPNQPPKSSVLMNKRSVFTKEDKWENEHALKNDASVLKLNLEIYRKRVKRNFPIQSQEYVTNDPLFKSMWFLDKLKIKQVWKKNITGSGILLAVIDDGIEATHPDLKKNYINEFSYDFVDGDQDATPNYFSDTSNDHGTRCAGIIAATANNSKCTVGIAFNSKIAGIKLLGNDAITDLMEAESFKHASDKIDIYSISWGPEDDGKIIDGPKEQASLALKDGVTYGRKGLGSIYVWAAGNGGRVGDVCSCDGYVVSLFTIAVNAATYNDKVPWFSERCAAIFAATPSSGRSDEKSIASTDWKKMCTKNHSGTSASAPMASAIIALTLSVNPELTWRCVQHLIVATSKRGSLESDQWKINGIGRYISPHFGYGMMDANHMVELAQIWSRVPEQHLCVIKWNNNMNSQIRYRQRGIFDLYTTGCKSKKMFWFENGKEVVYLEHVVAEITLNSTIRGKIHIDLISPMKTNTTLLFLRPKDASKKGFHKWPFLSVHLWGENPVANANLIHIIDIFKITLISSQMEKKTSDTFENVRDHKFYVHPRYRNLNYIGEGAYGLVVSATDTTDNTKVSIKKIDSFEHVTFLQRTLREIVILSKFTHENVIDLINVIASEKDNNLESIYLIQTLMETDMHKLLKSQKLNNDHICYFLYQILRGLKYIHSSNIIHRDLKPSNLLLNSDCDLKICDFGLARIADEDTNNDAILTEYVATRWYRAPEIMLNSRLYSYPIDLWSTGCILAEMFNNKPLFPGKHYLDQLNQILDIIGSPSERDLNRIINEKARFYMEALPYRNSKDLSSMFPDAPEEAIDIMMKLLIFSPLDRINVEKSLKHPYLQQYYEPDDEPIQENPFTADMDVQSSSKTDLRKYIFECTTKFEGST</sequence>
<comment type="cofactor">
    <cofactor evidence="22">
        <name>Mg(2+)</name>
        <dbReference type="ChEBI" id="CHEBI:18420"/>
    </cofactor>
</comment>
<evidence type="ECO:0000259" key="24">
    <source>
        <dbReference type="PROSITE" id="PS50011"/>
    </source>
</evidence>
<dbReference type="PROSITE" id="PS50011">
    <property type="entry name" value="PROTEIN_KINASE_DOM"/>
    <property type="match status" value="1"/>
</dbReference>
<dbReference type="PROSITE" id="PS51892">
    <property type="entry name" value="SUBTILASE"/>
    <property type="match status" value="1"/>
</dbReference>
<dbReference type="InterPro" id="IPR022398">
    <property type="entry name" value="Peptidase_S8_His-AS"/>
</dbReference>
<evidence type="ECO:0000313" key="26">
    <source>
        <dbReference type="EMBL" id="OAF71146.1"/>
    </source>
</evidence>
<dbReference type="InterPro" id="IPR015500">
    <property type="entry name" value="Peptidase_S8_subtilisin-rel"/>
</dbReference>
<comment type="similarity">
    <text evidence="1">Belongs to the peptidase S8 family. Furin subfamily.</text>
</comment>
<comment type="activity regulation">
    <text evidence="22">Activated by threonine and tyrosine phosphorylation.</text>
</comment>
<evidence type="ECO:0000256" key="17">
    <source>
        <dbReference type="ARBA" id="ARBA00047592"/>
    </source>
</evidence>
<evidence type="ECO:0000313" key="27">
    <source>
        <dbReference type="Proteomes" id="UP000078046"/>
    </source>
</evidence>
<dbReference type="SUPFAM" id="SSF49785">
    <property type="entry name" value="Galactose-binding domain-like"/>
    <property type="match status" value="1"/>
</dbReference>
<keyword evidence="11 21" id="KW-0067">ATP-binding</keyword>
<dbReference type="Gene3D" id="2.60.120.260">
    <property type="entry name" value="Galactose-binding domain-like"/>
    <property type="match status" value="1"/>
</dbReference>
<evidence type="ECO:0000256" key="5">
    <source>
        <dbReference type="ARBA" id="ARBA00022685"/>
    </source>
</evidence>
<feature type="compositionally biased region" description="Basic and acidic residues" evidence="23">
    <location>
        <begin position="270"/>
        <end position="281"/>
    </location>
</feature>
<comment type="catalytic activity">
    <reaction evidence="18">
        <text>L-seryl-[protein] + ATP = O-phospho-L-seryl-[protein] + ADP + H(+)</text>
        <dbReference type="Rhea" id="RHEA:17989"/>
        <dbReference type="Rhea" id="RHEA-COMP:9863"/>
        <dbReference type="Rhea" id="RHEA-COMP:11604"/>
        <dbReference type="ChEBI" id="CHEBI:15378"/>
        <dbReference type="ChEBI" id="CHEBI:29999"/>
        <dbReference type="ChEBI" id="CHEBI:30616"/>
        <dbReference type="ChEBI" id="CHEBI:83421"/>
        <dbReference type="ChEBI" id="CHEBI:456216"/>
        <dbReference type="EC" id="2.7.11.24"/>
    </reaction>
</comment>
<keyword evidence="15" id="KW-0325">Glycoprotein</keyword>
<dbReference type="InterPro" id="IPR008271">
    <property type="entry name" value="Ser/Thr_kinase_AS"/>
</dbReference>
<dbReference type="InterPro" id="IPR034182">
    <property type="entry name" value="Kexin/furin"/>
</dbReference>
<dbReference type="GO" id="GO:0043005">
    <property type="term" value="C:neuron projection"/>
    <property type="evidence" value="ECO:0007669"/>
    <property type="project" value="TreeGrafter"/>
</dbReference>
<dbReference type="PANTHER" id="PTHR42884">
    <property type="entry name" value="PROPROTEIN CONVERTASE SUBTILISIN/KEXIN-RELATED"/>
    <property type="match status" value="1"/>
</dbReference>
<keyword evidence="2 22" id="KW-0723">Serine/threonine-protein kinase</keyword>
<dbReference type="PROSITE" id="PS00108">
    <property type="entry name" value="PROTEIN_KINASE_ST"/>
    <property type="match status" value="1"/>
</dbReference>
<evidence type="ECO:0000256" key="20">
    <source>
        <dbReference type="PROSITE-ProRule" id="PRU01240"/>
    </source>
</evidence>
<dbReference type="PRINTS" id="PR00723">
    <property type="entry name" value="SUBTILISIN"/>
</dbReference>
<feature type="domain" description="P/Homo B" evidence="25">
    <location>
        <begin position="889"/>
        <end position="1031"/>
    </location>
</feature>
<feature type="region of interest" description="Disordered" evidence="23">
    <location>
        <begin position="239"/>
        <end position="288"/>
    </location>
</feature>
<dbReference type="Pfam" id="PF00069">
    <property type="entry name" value="Pkinase"/>
    <property type="match status" value="1"/>
</dbReference>
<feature type="active site" description="Charge relay system" evidence="19 20">
    <location>
        <position position="639"/>
    </location>
</feature>
<dbReference type="GO" id="GO:0005615">
    <property type="term" value="C:extracellular space"/>
    <property type="evidence" value="ECO:0007669"/>
    <property type="project" value="TreeGrafter"/>
</dbReference>
<name>A0A177BA79_9BILA</name>
<comment type="catalytic activity">
    <reaction evidence="16">
        <text>Release of protein hormones and neuropeptides from their precursors, generally by hydrolysis of -Lys-Arg-|- bonds.</text>
        <dbReference type="EC" id="3.4.21.94"/>
    </reaction>
</comment>
<keyword evidence="27" id="KW-1185">Reference proteome</keyword>
<dbReference type="FunFam" id="3.30.200.20:FF:000046">
    <property type="entry name" value="Mitogen-activated protein kinase"/>
    <property type="match status" value="1"/>
</dbReference>
<feature type="domain" description="Protein kinase" evidence="24">
    <location>
        <begin position="1043"/>
        <end position="1331"/>
    </location>
</feature>
<keyword evidence="22" id="KW-0460">Magnesium</keyword>
<dbReference type="InterPro" id="IPR023828">
    <property type="entry name" value="Peptidase_S8_Ser-AS"/>
</dbReference>
<dbReference type="Pfam" id="PF01483">
    <property type="entry name" value="P_proprotein"/>
    <property type="match status" value="1"/>
</dbReference>
<evidence type="ECO:0000256" key="15">
    <source>
        <dbReference type="ARBA" id="ARBA00023180"/>
    </source>
</evidence>
<keyword evidence="5" id="KW-0165">Cleavage on pair of basic residues</keyword>
<evidence type="ECO:0000256" key="21">
    <source>
        <dbReference type="PROSITE-ProRule" id="PRU10141"/>
    </source>
</evidence>
<feature type="active site" description="Charge relay system" evidence="19 20">
    <location>
        <position position="598"/>
    </location>
</feature>
<keyword evidence="4 22" id="KW-0808">Transferase</keyword>
<keyword evidence="9 20" id="KW-0378">Hydrolase</keyword>
<dbReference type="InterPro" id="IPR002884">
    <property type="entry name" value="P_dom"/>
</dbReference>
<dbReference type="GO" id="GO:0016486">
    <property type="term" value="P:peptide hormone processing"/>
    <property type="evidence" value="ECO:0007669"/>
    <property type="project" value="TreeGrafter"/>
</dbReference>
<dbReference type="SUPFAM" id="SSF52743">
    <property type="entry name" value="Subtilisin-like"/>
    <property type="match status" value="1"/>
</dbReference>
<dbReference type="InterPro" id="IPR011009">
    <property type="entry name" value="Kinase-like_dom_sf"/>
</dbReference>
<dbReference type="Gene3D" id="1.10.510.10">
    <property type="entry name" value="Transferase(Phosphotransferase) domain 1"/>
    <property type="match status" value="1"/>
</dbReference>
<feature type="active site" description="Charge relay system" evidence="19 20">
    <location>
        <position position="814"/>
    </location>
</feature>
<accession>A0A177BA79</accession>
<evidence type="ECO:0000259" key="25">
    <source>
        <dbReference type="PROSITE" id="PS51829"/>
    </source>
</evidence>
<keyword evidence="10 20" id="KW-0720">Serine protease</keyword>
<dbReference type="InterPro" id="IPR000719">
    <property type="entry name" value="Prot_kinase_dom"/>
</dbReference>
<keyword evidence="12" id="KW-0865">Zymogen</keyword>
<dbReference type="FunFam" id="3.40.50.200:FF:000021">
    <property type="entry name" value="Proprotein convertase subtilisin/kexin type 5a"/>
    <property type="match status" value="1"/>
</dbReference>
<keyword evidence="7 21" id="KW-0547">Nucleotide-binding</keyword>
<dbReference type="PROSITE" id="PS00138">
    <property type="entry name" value="SUBTILASE_SER"/>
    <property type="match status" value="1"/>
</dbReference>
<dbReference type="Gene3D" id="3.30.200.20">
    <property type="entry name" value="Phosphorylase Kinase, domain 1"/>
    <property type="match status" value="1"/>
</dbReference>
<evidence type="ECO:0000256" key="7">
    <source>
        <dbReference type="ARBA" id="ARBA00022741"/>
    </source>
</evidence>
<evidence type="ECO:0000256" key="4">
    <source>
        <dbReference type="ARBA" id="ARBA00022679"/>
    </source>
</evidence>
<dbReference type="InterPro" id="IPR036852">
    <property type="entry name" value="Peptidase_S8/S53_dom_sf"/>
</dbReference>
<evidence type="ECO:0000256" key="18">
    <source>
        <dbReference type="ARBA" id="ARBA00048312"/>
    </source>
</evidence>
<dbReference type="Proteomes" id="UP000078046">
    <property type="component" value="Unassembled WGS sequence"/>
</dbReference>
<keyword evidence="8 22" id="KW-0418">Kinase</keyword>
<dbReference type="InterPro" id="IPR008979">
    <property type="entry name" value="Galactose-bd-like_sf"/>
</dbReference>
<dbReference type="SUPFAM" id="SSF56112">
    <property type="entry name" value="Protein kinase-like (PK-like)"/>
    <property type="match status" value="1"/>
</dbReference>
<evidence type="ECO:0000256" key="23">
    <source>
        <dbReference type="SAM" id="MobiDB-lite"/>
    </source>
</evidence>
<evidence type="ECO:0000256" key="16">
    <source>
        <dbReference type="ARBA" id="ARBA00036323"/>
    </source>
</evidence>
<dbReference type="GO" id="GO:0004252">
    <property type="term" value="F:serine-type endopeptidase activity"/>
    <property type="evidence" value="ECO:0007669"/>
    <property type="project" value="UniProtKB-UniRule"/>
</dbReference>
<evidence type="ECO:0000256" key="12">
    <source>
        <dbReference type="ARBA" id="ARBA00023145"/>
    </source>
</evidence>
<dbReference type="GO" id="GO:0016020">
    <property type="term" value="C:membrane"/>
    <property type="evidence" value="ECO:0007669"/>
    <property type="project" value="TreeGrafter"/>
</dbReference>
<feature type="binding site" evidence="21">
    <location>
        <position position="1073"/>
    </location>
    <ligand>
        <name>ATP</name>
        <dbReference type="ChEBI" id="CHEBI:30616"/>
    </ligand>
</feature>
<evidence type="ECO:0000256" key="9">
    <source>
        <dbReference type="ARBA" id="ARBA00022801"/>
    </source>
</evidence>
<keyword evidence="13" id="KW-1015">Disulfide bond</keyword>
<evidence type="ECO:0000256" key="22">
    <source>
        <dbReference type="RuleBase" id="RU361165"/>
    </source>
</evidence>
<evidence type="ECO:0000256" key="8">
    <source>
        <dbReference type="ARBA" id="ARBA00022777"/>
    </source>
</evidence>
<feature type="compositionally biased region" description="Polar residues" evidence="23">
    <location>
        <begin position="239"/>
        <end position="255"/>
    </location>
</feature>
<dbReference type="PANTHER" id="PTHR42884:SF13">
    <property type="entry name" value="NEUROENDOCRINE CONVERTASE 2"/>
    <property type="match status" value="1"/>
</dbReference>
<gene>
    <name evidence="26" type="ORF">A3Q56_01033</name>
</gene>
<dbReference type="EMBL" id="LWCA01000076">
    <property type="protein sequence ID" value="OAF71146.1"/>
    <property type="molecule type" value="Genomic_DNA"/>
</dbReference>
<organism evidence="26 27">
    <name type="scientific">Intoshia linei</name>
    <dbReference type="NCBI Taxonomy" id="1819745"/>
    <lineage>
        <taxon>Eukaryota</taxon>
        <taxon>Metazoa</taxon>
        <taxon>Spiralia</taxon>
        <taxon>Lophotrochozoa</taxon>
        <taxon>Mesozoa</taxon>
        <taxon>Orthonectida</taxon>
        <taxon>Rhopaluridae</taxon>
        <taxon>Intoshia</taxon>
    </lineage>
</organism>
<dbReference type="SMART" id="SM00220">
    <property type="entry name" value="S_TKc"/>
    <property type="match status" value="1"/>
</dbReference>
<dbReference type="EC" id="2.7.11.24" evidence="22"/>
<keyword evidence="3 20" id="KW-0645">Protease</keyword>
<dbReference type="InterPro" id="IPR000209">
    <property type="entry name" value="Peptidase_S8/S53_dom"/>
</dbReference>
<protein>
    <recommendedName>
        <fullName evidence="22">Mitogen-activated protein kinase</fullName>
        <ecNumber evidence="22">2.7.11.24</ecNumber>
    </recommendedName>
</protein>
<proteinExistence type="inferred from homology"/>
<evidence type="ECO:0000256" key="13">
    <source>
        <dbReference type="ARBA" id="ARBA00023157"/>
    </source>
</evidence>
<reference evidence="26 27" key="1">
    <citation type="submission" date="2016-04" db="EMBL/GenBank/DDBJ databases">
        <title>The genome of Intoshia linei affirms orthonectids as highly simplified spiralians.</title>
        <authorList>
            <person name="Mikhailov K.V."/>
            <person name="Slusarev G.S."/>
            <person name="Nikitin M.A."/>
            <person name="Logacheva M.D."/>
            <person name="Penin A."/>
            <person name="Aleoshin V."/>
            <person name="Panchin Y.V."/>
        </authorList>
    </citation>
    <scope>NUCLEOTIDE SEQUENCE [LARGE SCALE GENOMIC DNA]</scope>
    <source>
        <strain evidence="26">Intl2013</strain>
        <tissue evidence="26">Whole animal</tissue>
    </source>
</reference>
<keyword evidence="14" id="KW-0675">Receptor</keyword>
<evidence type="ECO:0000256" key="19">
    <source>
        <dbReference type="PIRSR" id="PIRSR615500-1"/>
    </source>
</evidence>
<evidence type="ECO:0000256" key="6">
    <source>
        <dbReference type="ARBA" id="ARBA00022729"/>
    </source>
</evidence>